<reference evidence="3" key="1">
    <citation type="journal article" date="2013" name="Environ. Microbiol.">
        <title>Microbiota from the distal guts of lean and obese adolescents exhibit partial functional redundancy besides clear differences in community structure.</title>
        <authorList>
            <person name="Ferrer M."/>
            <person name="Ruiz A."/>
            <person name="Lanza F."/>
            <person name="Haange S.B."/>
            <person name="Oberbach A."/>
            <person name="Till H."/>
            <person name="Bargiela R."/>
            <person name="Campoy C."/>
            <person name="Segura M.T."/>
            <person name="Richter M."/>
            <person name="von Bergen M."/>
            <person name="Seifert J."/>
            <person name="Suarez A."/>
        </authorList>
    </citation>
    <scope>NUCLEOTIDE SEQUENCE</scope>
</reference>
<name>K1SE32_9ZZZZ</name>
<feature type="domain" description="HAMP" evidence="2">
    <location>
        <begin position="42"/>
        <end position="97"/>
    </location>
</feature>
<evidence type="ECO:0000256" key="1">
    <source>
        <dbReference type="SAM" id="Phobius"/>
    </source>
</evidence>
<protein>
    <submittedName>
        <fullName evidence="3">Methyl-accepting chemotaxis sensory transducer</fullName>
    </submittedName>
</protein>
<dbReference type="GO" id="GO:0016020">
    <property type="term" value="C:membrane"/>
    <property type="evidence" value="ECO:0007669"/>
    <property type="project" value="InterPro"/>
</dbReference>
<dbReference type="EMBL" id="AJWY01010342">
    <property type="protein sequence ID" value="EKC55808.1"/>
    <property type="molecule type" value="Genomic_DNA"/>
</dbReference>
<dbReference type="GO" id="GO:0007165">
    <property type="term" value="P:signal transduction"/>
    <property type="evidence" value="ECO:0007669"/>
    <property type="project" value="InterPro"/>
</dbReference>
<feature type="non-terminal residue" evidence="3">
    <location>
        <position position="144"/>
    </location>
</feature>
<dbReference type="PANTHER" id="PTHR32089">
    <property type="entry name" value="METHYL-ACCEPTING CHEMOTAXIS PROTEIN MCPB"/>
    <property type="match status" value="1"/>
</dbReference>
<feature type="transmembrane region" description="Helical" evidence="1">
    <location>
        <begin position="20"/>
        <end position="43"/>
    </location>
</feature>
<organism evidence="3">
    <name type="scientific">human gut metagenome</name>
    <dbReference type="NCBI Taxonomy" id="408170"/>
    <lineage>
        <taxon>unclassified sequences</taxon>
        <taxon>metagenomes</taxon>
        <taxon>organismal metagenomes</taxon>
    </lineage>
</organism>
<dbReference type="PROSITE" id="PS50885">
    <property type="entry name" value="HAMP"/>
    <property type="match status" value="1"/>
</dbReference>
<keyword evidence="1" id="KW-1133">Transmembrane helix</keyword>
<dbReference type="InterPro" id="IPR003660">
    <property type="entry name" value="HAMP_dom"/>
</dbReference>
<gene>
    <name evidence="3" type="ORF">LEA_15155</name>
</gene>
<proteinExistence type="predicted"/>
<comment type="caution">
    <text evidence="3">The sequence shown here is derived from an EMBL/GenBank/DDBJ whole genome shotgun (WGS) entry which is preliminary data.</text>
</comment>
<sequence length="144" mass="14947">MLFAGAPASDVNSFIAVKTGTLVGVAIVIGILAFIVIIIRVLAIRNGLNDANGALGQLACGNLNVQMSKRLLKRKDELGSMAKSLQLLQNELRNIIEKIQSASNDVLTAGVQLGDMSAQTSENASEIGNAVDDIASGAVAQAEE</sequence>
<dbReference type="AlphaFoldDB" id="K1SE32"/>
<accession>K1SE32</accession>
<evidence type="ECO:0000313" key="3">
    <source>
        <dbReference type="EMBL" id="EKC55808.1"/>
    </source>
</evidence>
<keyword evidence="1" id="KW-0812">Transmembrane</keyword>
<dbReference type="SUPFAM" id="SSF158472">
    <property type="entry name" value="HAMP domain-like"/>
    <property type="match status" value="1"/>
</dbReference>
<evidence type="ECO:0000259" key="2">
    <source>
        <dbReference type="PROSITE" id="PS50885"/>
    </source>
</evidence>
<keyword evidence="1" id="KW-0472">Membrane</keyword>
<dbReference type="PANTHER" id="PTHR32089:SF112">
    <property type="entry name" value="LYSOZYME-LIKE PROTEIN-RELATED"/>
    <property type="match status" value="1"/>
</dbReference>
<dbReference type="Gene3D" id="1.10.287.950">
    <property type="entry name" value="Methyl-accepting chemotaxis protein"/>
    <property type="match status" value="1"/>
</dbReference>